<protein>
    <submittedName>
        <fullName evidence="1">Uncharacterized protein</fullName>
    </submittedName>
</protein>
<keyword evidence="2" id="KW-1185">Reference proteome</keyword>
<dbReference type="AlphaFoldDB" id="A0A344L590"/>
<reference evidence="1 2" key="1">
    <citation type="submission" date="2016-04" db="EMBL/GenBank/DDBJ databases">
        <title>Complete genome sequence and analysis of deep-sea sediment isolate, Amycolatopsis sp. WP1.</title>
        <authorList>
            <person name="Wang H."/>
            <person name="Chen S."/>
            <person name="Wu Q."/>
        </authorList>
    </citation>
    <scope>NUCLEOTIDE SEQUENCE [LARGE SCALE GENOMIC DNA]</scope>
    <source>
        <strain evidence="1 2">WP1</strain>
    </source>
</reference>
<accession>A0A344L590</accession>
<dbReference type="Proteomes" id="UP000250434">
    <property type="component" value="Chromosome"/>
</dbReference>
<dbReference type="EMBL" id="CP015163">
    <property type="protein sequence ID" value="AXB43214.1"/>
    <property type="molecule type" value="Genomic_DNA"/>
</dbReference>
<name>A0A344L590_9PSEU</name>
<organism evidence="1 2">
    <name type="scientific">Amycolatopsis albispora</name>
    <dbReference type="NCBI Taxonomy" id="1804986"/>
    <lineage>
        <taxon>Bacteria</taxon>
        <taxon>Bacillati</taxon>
        <taxon>Actinomycetota</taxon>
        <taxon>Actinomycetes</taxon>
        <taxon>Pseudonocardiales</taxon>
        <taxon>Pseudonocardiaceae</taxon>
        <taxon>Amycolatopsis</taxon>
    </lineage>
</organism>
<evidence type="ECO:0000313" key="1">
    <source>
        <dbReference type="EMBL" id="AXB43214.1"/>
    </source>
</evidence>
<evidence type="ECO:0000313" key="2">
    <source>
        <dbReference type="Proteomes" id="UP000250434"/>
    </source>
</evidence>
<dbReference type="KEGG" id="aab:A4R43_12190"/>
<sequence length="161" mass="18305">MEWVRLLAEQHREKPLPPDELREWLQVLTEEMRSEPLPRELVRDWLWLRMVERRNRPPLSPLEGTRKFLRDRVDDAGGLEEVRADVARTAASDPRPIREAVEAIEALIAEPSPDGTLSWIVAIDGNTRLDDASDSGAIEYLHELAQMLREVLDGGTPAGEP</sequence>
<dbReference type="RefSeq" id="WP_205215310.1">
    <property type="nucleotide sequence ID" value="NZ_CP015163.1"/>
</dbReference>
<gene>
    <name evidence="1" type="ORF">A4R43_12190</name>
</gene>
<proteinExistence type="predicted"/>